<organism evidence="1 2">
    <name type="scientific">Pleurodeles waltl</name>
    <name type="common">Iberian ribbed newt</name>
    <dbReference type="NCBI Taxonomy" id="8319"/>
    <lineage>
        <taxon>Eukaryota</taxon>
        <taxon>Metazoa</taxon>
        <taxon>Chordata</taxon>
        <taxon>Craniata</taxon>
        <taxon>Vertebrata</taxon>
        <taxon>Euteleostomi</taxon>
        <taxon>Amphibia</taxon>
        <taxon>Batrachia</taxon>
        <taxon>Caudata</taxon>
        <taxon>Salamandroidea</taxon>
        <taxon>Salamandridae</taxon>
        <taxon>Pleurodelinae</taxon>
        <taxon>Pleurodeles</taxon>
    </lineage>
</organism>
<dbReference type="EMBL" id="JANPWB010000009">
    <property type="protein sequence ID" value="KAJ1150646.1"/>
    <property type="molecule type" value="Genomic_DNA"/>
</dbReference>
<comment type="caution">
    <text evidence="1">The sequence shown here is derived from an EMBL/GenBank/DDBJ whole genome shotgun (WGS) entry which is preliminary data.</text>
</comment>
<gene>
    <name evidence="1" type="ORF">NDU88_003436</name>
</gene>
<dbReference type="AlphaFoldDB" id="A0AAV7RDX0"/>
<sequence length="103" mass="11732">MTGRQRSAIGLFREEMPVATQKQVKKPLPPMKVELAKEKTGIFENPEADVTRFYIYIYNCTFTFTPTTYLDGESQQGCVPSYKHPKVVNLHGNKSTTMKNNTL</sequence>
<accession>A0AAV7RDX0</accession>
<name>A0AAV7RDX0_PLEWA</name>
<evidence type="ECO:0000313" key="1">
    <source>
        <dbReference type="EMBL" id="KAJ1150646.1"/>
    </source>
</evidence>
<protein>
    <submittedName>
        <fullName evidence="1">Uncharacterized protein</fullName>
    </submittedName>
</protein>
<reference evidence="1" key="1">
    <citation type="journal article" date="2022" name="bioRxiv">
        <title>Sequencing and chromosome-scale assembly of the giantPleurodeles waltlgenome.</title>
        <authorList>
            <person name="Brown T."/>
            <person name="Elewa A."/>
            <person name="Iarovenko S."/>
            <person name="Subramanian E."/>
            <person name="Araus A.J."/>
            <person name="Petzold A."/>
            <person name="Susuki M."/>
            <person name="Suzuki K.-i.T."/>
            <person name="Hayashi T."/>
            <person name="Toyoda A."/>
            <person name="Oliveira C."/>
            <person name="Osipova E."/>
            <person name="Leigh N.D."/>
            <person name="Simon A."/>
            <person name="Yun M.H."/>
        </authorList>
    </citation>
    <scope>NUCLEOTIDE SEQUENCE</scope>
    <source>
        <strain evidence="1">20211129_DDA</strain>
        <tissue evidence="1">Liver</tissue>
    </source>
</reference>
<proteinExistence type="predicted"/>
<evidence type="ECO:0000313" key="2">
    <source>
        <dbReference type="Proteomes" id="UP001066276"/>
    </source>
</evidence>
<dbReference type="Proteomes" id="UP001066276">
    <property type="component" value="Chromosome 5"/>
</dbReference>
<keyword evidence="2" id="KW-1185">Reference proteome</keyword>